<dbReference type="HOGENOM" id="CLU_826884_0_0_1"/>
<accession>A0A0C3PPE3</accession>
<sequence>MWTRANFVIAAGIGVYDESEDETESGTDDLDDDSEEDPDLERDLASDKKKYATKSKIETLLQDRIKSARQADTSCIKTNIDHLFNFQPSIAKTNKVYFGFSNDQTGKLLTPVQLSWDNTEECLQKKLEEIKHDDFFVFMYEAQVCDPTALNKGLLWSDILVKAVLAILFGPSAVKCSEPGPSDTKAKKAGNADLGGITKVTPGLIAYTACLVRFALSSESLLTPGDGQGRGFDNCAFYRSLVSLLETPTSSPIRKKWRKELLSWWNAIFPKSVDDLPTRSAGSLSTMDQMLAQEEAEEPVW</sequence>
<dbReference type="AlphaFoldDB" id="A0A0C3PPE3"/>
<feature type="region of interest" description="Disordered" evidence="1">
    <location>
        <begin position="15"/>
        <end position="47"/>
    </location>
</feature>
<organism evidence="2 3">
    <name type="scientific">Tulasnella calospora MUT 4182</name>
    <dbReference type="NCBI Taxonomy" id="1051891"/>
    <lineage>
        <taxon>Eukaryota</taxon>
        <taxon>Fungi</taxon>
        <taxon>Dikarya</taxon>
        <taxon>Basidiomycota</taxon>
        <taxon>Agaricomycotina</taxon>
        <taxon>Agaricomycetes</taxon>
        <taxon>Cantharellales</taxon>
        <taxon>Tulasnellaceae</taxon>
        <taxon>Tulasnella</taxon>
    </lineage>
</organism>
<dbReference type="STRING" id="1051891.A0A0C3PPE3"/>
<dbReference type="EMBL" id="KN823587">
    <property type="protein sequence ID" value="KIO16355.1"/>
    <property type="molecule type" value="Genomic_DNA"/>
</dbReference>
<gene>
    <name evidence="2" type="ORF">M407DRAFT_33991</name>
</gene>
<feature type="compositionally biased region" description="Acidic residues" evidence="1">
    <location>
        <begin position="17"/>
        <end position="40"/>
    </location>
</feature>
<reference evidence="2 3" key="1">
    <citation type="submission" date="2014-04" db="EMBL/GenBank/DDBJ databases">
        <authorList>
            <consortium name="DOE Joint Genome Institute"/>
            <person name="Kuo A."/>
            <person name="Girlanda M."/>
            <person name="Perotto S."/>
            <person name="Kohler A."/>
            <person name="Nagy L.G."/>
            <person name="Floudas D."/>
            <person name="Copeland A."/>
            <person name="Barry K.W."/>
            <person name="Cichocki N."/>
            <person name="Veneault-Fourrey C."/>
            <person name="LaButti K."/>
            <person name="Lindquist E.A."/>
            <person name="Lipzen A."/>
            <person name="Lundell T."/>
            <person name="Morin E."/>
            <person name="Murat C."/>
            <person name="Sun H."/>
            <person name="Tunlid A."/>
            <person name="Henrissat B."/>
            <person name="Grigoriev I.V."/>
            <person name="Hibbett D.S."/>
            <person name="Martin F."/>
            <person name="Nordberg H.P."/>
            <person name="Cantor M.N."/>
            <person name="Hua S.X."/>
        </authorList>
    </citation>
    <scope>NUCLEOTIDE SEQUENCE [LARGE SCALE GENOMIC DNA]</scope>
    <source>
        <strain evidence="2 3">MUT 4182</strain>
    </source>
</reference>
<reference evidence="3" key="2">
    <citation type="submission" date="2015-01" db="EMBL/GenBank/DDBJ databases">
        <title>Evolutionary Origins and Diversification of the Mycorrhizal Mutualists.</title>
        <authorList>
            <consortium name="DOE Joint Genome Institute"/>
            <consortium name="Mycorrhizal Genomics Consortium"/>
            <person name="Kohler A."/>
            <person name="Kuo A."/>
            <person name="Nagy L.G."/>
            <person name="Floudas D."/>
            <person name="Copeland A."/>
            <person name="Barry K.W."/>
            <person name="Cichocki N."/>
            <person name="Veneault-Fourrey C."/>
            <person name="LaButti K."/>
            <person name="Lindquist E.A."/>
            <person name="Lipzen A."/>
            <person name="Lundell T."/>
            <person name="Morin E."/>
            <person name="Murat C."/>
            <person name="Riley R."/>
            <person name="Ohm R."/>
            <person name="Sun H."/>
            <person name="Tunlid A."/>
            <person name="Henrissat B."/>
            <person name="Grigoriev I.V."/>
            <person name="Hibbett D.S."/>
            <person name="Martin F."/>
        </authorList>
    </citation>
    <scope>NUCLEOTIDE SEQUENCE [LARGE SCALE GENOMIC DNA]</scope>
    <source>
        <strain evidence="3">MUT 4182</strain>
    </source>
</reference>
<evidence type="ECO:0000256" key="1">
    <source>
        <dbReference type="SAM" id="MobiDB-lite"/>
    </source>
</evidence>
<protein>
    <submittedName>
        <fullName evidence="2">Uncharacterized protein</fullName>
    </submittedName>
</protein>
<dbReference type="OrthoDB" id="3231188at2759"/>
<dbReference type="Pfam" id="PF20414">
    <property type="entry name" value="DUF6698"/>
    <property type="match status" value="1"/>
</dbReference>
<proteinExistence type="predicted"/>
<keyword evidence="3" id="KW-1185">Reference proteome</keyword>
<evidence type="ECO:0000313" key="2">
    <source>
        <dbReference type="EMBL" id="KIO16355.1"/>
    </source>
</evidence>
<evidence type="ECO:0000313" key="3">
    <source>
        <dbReference type="Proteomes" id="UP000054248"/>
    </source>
</evidence>
<dbReference type="Proteomes" id="UP000054248">
    <property type="component" value="Unassembled WGS sequence"/>
</dbReference>
<name>A0A0C3PPE3_9AGAM</name>
<dbReference type="InterPro" id="IPR046521">
    <property type="entry name" value="DUF6698"/>
</dbReference>